<gene>
    <name evidence="2" type="ORF">LTR78_010620</name>
</gene>
<dbReference type="AlphaFoldDB" id="A0AAE0WG57"/>
<accession>A0AAE0WG57</accession>
<evidence type="ECO:0000256" key="1">
    <source>
        <dbReference type="SAM" id="MobiDB-lite"/>
    </source>
</evidence>
<comment type="caution">
    <text evidence="2">The sequence shown here is derived from an EMBL/GenBank/DDBJ whole genome shotgun (WGS) entry which is preliminary data.</text>
</comment>
<proteinExistence type="predicted"/>
<evidence type="ECO:0000313" key="3">
    <source>
        <dbReference type="Proteomes" id="UP001274830"/>
    </source>
</evidence>
<feature type="compositionally biased region" description="Polar residues" evidence="1">
    <location>
        <begin position="77"/>
        <end position="91"/>
    </location>
</feature>
<sequence length="219" mass="24013">MPPELFSPSTNNADGNLKTTIKTFPTPTHADTSSFAAASDDDPALQRRIAGSASVKHLDQQTSLRDNTSLDDHKASDGTSPSGAVTVSRSGTVIEPITPSEKPQPKTNFVDWFSKRLPKVHNPTLSANGPAKWDKTILMSTLYEYGIQVVDQAKTFRDEAKKSRKNGRPTREKVVKTAEQKESALKEFEEMNKKGRGVVERVRQAVVPATCSHGIVKRL</sequence>
<evidence type="ECO:0000313" key="2">
    <source>
        <dbReference type="EMBL" id="KAK3669519.1"/>
    </source>
</evidence>
<protein>
    <submittedName>
        <fullName evidence="2">Uncharacterized protein</fullName>
    </submittedName>
</protein>
<name>A0AAE0WG57_9PEZI</name>
<feature type="region of interest" description="Disordered" evidence="1">
    <location>
        <begin position="1"/>
        <end position="107"/>
    </location>
</feature>
<reference evidence="2" key="1">
    <citation type="submission" date="2023-07" db="EMBL/GenBank/DDBJ databases">
        <title>Black Yeasts Isolated from many extreme environments.</title>
        <authorList>
            <person name="Coleine C."/>
            <person name="Stajich J.E."/>
            <person name="Selbmann L."/>
        </authorList>
    </citation>
    <scope>NUCLEOTIDE SEQUENCE</scope>
    <source>
        <strain evidence="2">CCFEE 5485</strain>
    </source>
</reference>
<organism evidence="2 3">
    <name type="scientific">Recurvomyces mirabilis</name>
    <dbReference type="NCBI Taxonomy" id="574656"/>
    <lineage>
        <taxon>Eukaryota</taxon>
        <taxon>Fungi</taxon>
        <taxon>Dikarya</taxon>
        <taxon>Ascomycota</taxon>
        <taxon>Pezizomycotina</taxon>
        <taxon>Dothideomycetes</taxon>
        <taxon>Dothideomycetidae</taxon>
        <taxon>Mycosphaerellales</taxon>
        <taxon>Teratosphaeriaceae</taxon>
        <taxon>Recurvomyces</taxon>
    </lineage>
</organism>
<dbReference type="EMBL" id="JAUTXT010000081">
    <property type="protein sequence ID" value="KAK3669519.1"/>
    <property type="molecule type" value="Genomic_DNA"/>
</dbReference>
<dbReference type="Proteomes" id="UP001274830">
    <property type="component" value="Unassembled WGS sequence"/>
</dbReference>
<keyword evidence="3" id="KW-1185">Reference proteome</keyword>
<feature type="compositionally biased region" description="Polar residues" evidence="1">
    <location>
        <begin position="7"/>
        <end position="26"/>
    </location>
</feature>